<comment type="caution">
    <text evidence="1">The sequence shown here is derived from an EMBL/GenBank/DDBJ whole genome shotgun (WGS) entry which is preliminary data.</text>
</comment>
<gene>
    <name evidence="1" type="ORF">SAMN05216550_105158</name>
</gene>
<accession>A0AAQ1GEE4</accession>
<reference evidence="1 2" key="1">
    <citation type="submission" date="2016-10" db="EMBL/GenBank/DDBJ databases">
        <authorList>
            <person name="Varghese N."/>
            <person name="Submissions S."/>
        </authorList>
    </citation>
    <scope>NUCLEOTIDE SEQUENCE [LARGE SCALE GENOMIC DNA]</scope>
    <source>
        <strain evidence="1 2">LMG 22274</strain>
    </source>
</reference>
<dbReference type="EMBL" id="FNZM01000005">
    <property type="protein sequence ID" value="SEJ48753.1"/>
    <property type="molecule type" value="Genomic_DNA"/>
</dbReference>
<organism evidence="1 2">
    <name type="scientific">Paraburkholderia tropica</name>
    <dbReference type="NCBI Taxonomy" id="92647"/>
    <lineage>
        <taxon>Bacteria</taxon>
        <taxon>Pseudomonadati</taxon>
        <taxon>Pseudomonadota</taxon>
        <taxon>Betaproteobacteria</taxon>
        <taxon>Burkholderiales</taxon>
        <taxon>Burkholderiaceae</taxon>
        <taxon>Paraburkholderia</taxon>
    </lineage>
</organism>
<protein>
    <submittedName>
        <fullName evidence="1">Uncharacterized protein</fullName>
    </submittedName>
</protein>
<name>A0AAQ1GEE4_9BURK</name>
<evidence type="ECO:0000313" key="1">
    <source>
        <dbReference type="EMBL" id="SEJ48753.1"/>
    </source>
</evidence>
<dbReference type="AlphaFoldDB" id="A0AAQ1GEE4"/>
<evidence type="ECO:0000313" key="2">
    <source>
        <dbReference type="Proteomes" id="UP000183529"/>
    </source>
</evidence>
<proteinExistence type="predicted"/>
<dbReference type="Proteomes" id="UP000183529">
    <property type="component" value="Unassembled WGS sequence"/>
</dbReference>
<sequence>MHACRVALNMVPMPPLMPPLSPRVALMPTIGAMPYASVR</sequence>